<feature type="domain" description="YbaK/aminoacyl-tRNA synthetase-associated" evidence="2">
    <location>
        <begin position="40"/>
        <end position="165"/>
    </location>
</feature>
<dbReference type="Gene3D" id="3.90.960.10">
    <property type="entry name" value="YbaK/aminoacyl-tRNA synthetase-associated domain"/>
    <property type="match status" value="1"/>
</dbReference>
<dbReference type="GO" id="GO:0002161">
    <property type="term" value="F:aminoacyl-tRNA deacylase activity"/>
    <property type="evidence" value="ECO:0007669"/>
    <property type="project" value="InterPro"/>
</dbReference>
<protein>
    <submittedName>
        <fullName evidence="3">Ala-tRNA(Pro) deacylase</fullName>
        <ecNumber evidence="3">3.1.1.-</ecNumber>
    </submittedName>
</protein>
<proteinExistence type="inferred from homology"/>
<dbReference type="PANTHER" id="PTHR31423">
    <property type="entry name" value="YBAK DOMAIN-CONTAINING PROTEIN"/>
    <property type="match status" value="1"/>
</dbReference>
<evidence type="ECO:0000313" key="3">
    <source>
        <dbReference type="EMBL" id="NJC40785.1"/>
    </source>
</evidence>
<accession>A0A7X5YIV3</accession>
<gene>
    <name evidence="3" type="ORF">GGQ87_001043</name>
</gene>
<dbReference type="FunFam" id="3.90.960.10:FF:000005">
    <property type="entry name" value="Putative prolyl-tRNA synthetase"/>
    <property type="match status" value="1"/>
</dbReference>
<dbReference type="InterPro" id="IPR007214">
    <property type="entry name" value="YbaK/aa-tRNA-synth-assoc-dom"/>
</dbReference>
<comment type="caution">
    <text evidence="3">The sequence shown here is derived from an EMBL/GenBank/DDBJ whole genome shotgun (WGS) entry which is preliminary data.</text>
</comment>
<evidence type="ECO:0000259" key="2">
    <source>
        <dbReference type="Pfam" id="PF04073"/>
    </source>
</evidence>
<organism evidence="3 4">
    <name type="scientific">Brevundimonas alba</name>
    <dbReference type="NCBI Taxonomy" id="74314"/>
    <lineage>
        <taxon>Bacteria</taxon>
        <taxon>Pseudomonadati</taxon>
        <taxon>Pseudomonadota</taxon>
        <taxon>Alphaproteobacteria</taxon>
        <taxon>Caulobacterales</taxon>
        <taxon>Caulobacteraceae</taxon>
        <taxon>Brevundimonas</taxon>
    </lineage>
</organism>
<reference evidence="3 4" key="1">
    <citation type="submission" date="2020-03" db="EMBL/GenBank/DDBJ databases">
        <title>Genomic Encyclopedia of Type Strains, Phase IV (KMG-IV): sequencing the most valuable type-strain genomes for metagenomic binning, comparative biology and taxonomic classification.</title>
        <authorList>
            <person name="Goeker M."/>
        </authorList>
    </citation>
    <scope>NUCLEOTIDE SEQUENCE [LARGE SCALE GENOMIC DNA]</scope>
    <source>
        <strain evidence="3 4">DSM 4736</strain>
    </source>
</reference>
<dbReference type="RefSeq" id="WP_168045634.1">
    <property type="nucleotide sequence ID" value="NZ_JAATJM010000001.1"/>
</dbReference>
<dbReference type="PANTHER" id="PTHR31423:SF3">
    <property type="entry name" value="PROLYL-TRNA SYNTHETASE ASSOCIATED DOMAIN-CONTAINING PROTEIN 1-RELATED"/>
    <property type="match status" value="1"/>
</dbReference>
<evidence type="ECO:0000313" key="4">
    <source>
        <dbReference type="Proteomes" id="UP000587415"/>
    </source>
</evidence>
<dbReference type="Pfam" id="PF04073">
    <property type="entry name" value="tRNA_edit"/>
    <property type="match status" value="1"/>
</dbReference>
<dbReference type="InterPro" id="IPR036754">
    <property type="entry name" value="YbaK/aa-tRNA-synt-asso_dom_sf"/>
</dbReference>
<comment type="similarity">
    <text evidence="1">Belongs to the PRORSD1 family.</text>
</comment>
<dbReference type="CDD" id="cd04335">
    <property type="entry name" value="PrdX_deacylase"/>
    <property type="match status" value="1"/>
</dbReference>
<evidence type="ECO:0000256" key="1">
    <source>
        <dbReference type="ARBA" id="ARBA00010201"/>
    </source>
</evidence>
<name>A0A7X5YIV3_9CAUL</name>
<dbReference type="InterPro" id="IPR040285">
    <property type="entry name" value="ProX/PRXD1"/>
</dbReference>
<keyword evidence="4" id="KW-1185">Reference proteome</keyword>
<dbReference type="Proteomes" id="UP000587415">
    <property type="component" value="Unassembled WGS sequence"/>
</dbReference>
<dbReference type="SUPFAM" id="SSF55826">
    <property type="entry name" value="YbaK/ProRS associated domain"/>
    <property type="match status" value="1"/>
</dbReference>
<sequence length="183" mass="20209">MTQDKPNADTGLAETAPLFDRDRLLAWMADHGVAQTTTDHPAVFRVEEGLELKAAMPGAHTKNLFLKDKKGRLWLISARQDTVVDLKRAPKAIGSDRLSFGNEALLYETLGVRPGSVTALALINDPDERVTFVLDKALWDADIVNFHPLTNTATTALGQVEFRKFLSLIGREPVVVDFDQLTI</sequence>
<keyword evidence="3" id="KW-0378">Hydrolase</keyword>
<dbReference type="AlphaFoldDB" id="A0A7X5YIV3"/>
<dbReference type="EMBL" id="JAATJM010000001">
    <property type="protein sequence ID" value="NJC40785.1"/>
    <property type="molecule type" value="Genomic_DNA"/>
</dbReference>
<dbReference type="EC" id="3.1.1.-" evidence="3"/>